<reference evidence="1 2" key="1">
    <citation type="submission" date="2018-11" db="EMBL/GenBank/DDBJ databases">
        <title>Genomic Encyclopedia of Type Strains, Phase IV (KMG-IV): sequencing the most valuable type-strain genomes for metagenomic binning, comparative biology and taxonomic classification.</title>
        <authorList>
            <person name="Goeker M."/>
        </authorList>
    </citation>
    <scope>NUCLEOTIDE SEQUENCE [LARGE SCALE GENOMIC DNA]</scope>
    <source>
        <strain evidence="1 2">DSM 100316</strain>
    </source>
</reference>
<comment type="caution">
    <text evidence="1">The sequence shown here is derived from an EMBL/GenBank/DDBJ whole genome shotgun (WGS) entry which is preliminary data.</text>
</comment>
<accession>A0A3N2DKS1</accession>
<proteinExistence type="predicted"/>
<organism evidence="1 2">
    <name type="scientific">Sinobacterium caligoides</name>
    <dbReference type="NCBI Taxonomy" id="933926"/>
    <lineage>
        <taxon>Bacteria</taxon>
        <taxon>Pseudomonadati</taxon>
        <taxon>Pseudomonadota</taxon>
        <taxon>Gammaproteobacteria</taxon>
        <taxon>Cellvibrionales</taxon>
        <taxon>Spongiibacteraceae</taxon>
        <taxon>Sinobacterium</taxon>
    </lineage>
</organism>
<sequence length="67" mass="7496">MVHDIKIVCKGCHDKYSCFVFGQFDSEISYQAHCPKCHTADTFQASQGFMRTLPADNSVQAEPLLEA</sequence>
<dbReference type="RefSeq" id="WP_123712937.1">
    <property type="nucleotide sequence ID" value="NZ_RKHR01000005.1"/>
</dbReference>
<name>A0A3N2DKS1_9GAMM</name>
<protein>
    <submittedName>
        <fullName evidence="1">Uncharacterized protein</fullName>
    </submittedName>
</protein>
<evidence type="ECO:0000313" key="2">
    <source>
        <dbReference type="Proteomes" id="UP000275394"/>
    </source>
</evidence>
<keyword evidence="2" id="KW-1185">Reference proteome</keyword>
<dbReference type="EMBL" id="RKHR01000005">
    <property type="protein sequence ID" value="ROR99934.1"/>
    <property type="molecule type" value="Genomic_DNA"/>
</dbReference>
<dbReference type="Proteomes" id="UP000275394">
    <property type="component" value="Unassembled WGS sequence"/>
</dbReference>
<gene>
    <name evidence="1" type="ORF">EDC56_2569</name>
</gene>
<evidence type="ECO:0000313" key="1">
    <source>
        <dbReference type="EMBL" id="ROR99934.1"/>
    </source>
</evidence>
<dbReference type="AlphaFoldDB" id="A0A3N2DKS1"/>